<evidence type="ECO:0000256" key="1">
    <source>
        <dbReference type="SAM" id="Phobius"/>
    </source>
</evidence>
<evidence type="ECO:0008006" key="4">
    <source>
        <dbReference type="Google" id="ProtNLM"/>
    </source>
</evidence>
<protein>
    <recommendedName>
        <fullName evidence="4">Transmembrane protein</fullName>
    </recommendedName>
</protein>
<feature type="transmembrane region" description="Helical" evidence="1">
    <location>
        <begin position="7"/>
        <end position="28"/>
    </location>
</feature>
<accession>A0A368XKW5</accession>
<feature type="transmembrane region" description="Helical" evidence="1">
    <location>
        <begin position="48"/>
        <end position="70"/>
    </location>
</feature>
<evidence type="ECO:0000313" key="2">
    <source>
        <dbReference type="EMBL" id="RCW68229.1"/>
    </source>
</evidence>
<keyword evidence="1" id="KW-0472">Membrane</keyword>
<keyword evidence="1" id="KW-0812">Transmembrane</keyword>
<keyword evidence="3" id="KW-1185">Reference proteome</keyword>
<organism evidence="2 3">
    <name type="scientific">Pseudorhodoferax soli</name>
    <dbReference type="NCBI Taxonomy" id="545864"/>
    <lineage>
        <taxon>Bacteria</taxon>
        <taxon>Pseudomonadati</taxon>
        <taxon>Pseudomonadota</taxon>
        <taxon>Betaproteobacteria</taxon>
        <taxon>Burkholderiales</taxon>
        <taxon>Comamonadaceae</taxon>
    </lineage>
</organism>
<proteinExistence type="predicted"/>
<sequence>MAVRYGMWIAWPAFLAAGVLEIIVFALVDPHDLHWLGRALDWSAMAVYTASFFAFWAVAMAGSALTLLLATPQYLSGRPGD</sequence>
<comment type="caution">
    <text evidence="2">The sequence shown here is derived from an EMBL/GenBank/DDBJ whole genome shotgun (WGS) entry which is preliminary data.</text>
</comment>
<evidence type="ECO:0000313" key="3">
    <source>
        <dbReference type="Proteomes" id="UP000252884"/>
    </source>
</evidence>
<dbReference type="Proteomes" id="UP000252884">
    <property type="component" value="Unassembled WGS sequence"/>
</dbReference>
<dbReference type="AlphaFoldDB" id="A0A368XKW5"/>
<reference evidence="2 3" key="1">
    <citation type="submission" date="2018-07" db="EMBL/GenBank/DDBJ databases">
        <title>Genomic Encyclopedia of Type Strains, Phase IV (KMG-IV): sequencing the most valuable type-strain genomes for metagenomic binning, comparative biology and taxonomic classification.</title>
        <authorList>
            <person name="Goeker M."/>
        </authorList>
    </citation>
    <scope>NUCLEOTIDE SEQUENCE [LARGE SCALE GENOMIC DNA]</scope>
    <source>
        <strain evidence="2 3">DSM 21634</strain>
    </source>
</reference>
<name>A0A368XKW5_9BURK</name>
<keyword evidence="1" id="KW-1133">Transmembrane helix</keyword>
<gene>
    <name evidence="2" type="ORF">DES41_108412</name>
</gene>
<dbReference type="EMBL" id="QPJK01000008">
    <property type="protein sequence ID" value="RCW68229.1"/>
    <property type="molecule type" value="Genomic_DNA"/>
</dbReference>